<dbReference type="Proteomes" id="UP000321933">
    <property type="component" value="Unassembled WGS sequence"/>
</dbReference>
<organism evidence="2 3">
    <name type="scientific">Parahaliea aestuarii</name>
    <dbReference type="NCBI Taxonomy" id="1852021"/>
    <lineage>
        <taxon>Bacteria</taxon>
        <taxon>Pseudomonadati</taxon>
        <taxon>Pseudomonadota</taxon>
        <taxon>Gammaproteobacteria</taxon>
        <taxon>Cellvibrionales</taxon>
        <taxon>Halieaceae</taxon>
        <taxon>Parahaliea</taxon>
    </lineage>
</organism>
<gene>
    <name evidence="2" type="ORF">FVW59_05075</name>
</gene>
<dbReference type="InterPro" id="IPR013096">
    <property type="entry name" value="Cupin_2"/>
</dbReference>
<name>A0A5C9A1I7_9GAMM</name>
<dbReference type="CDD" id="cd06981">
    <property type="entry name" value="cupin_reut_a1446"/>
    <property type="match status" value="1"/>
</dbReference>
<dbReference type="RefSeq" id="WP_148063157.1">
    <property type="nucleotide sequence ID" value="NZ_VRYZ01000002.1"/>
</dbReference>
<dbReference type="InterPro" id="IPR011051">
    <property type="entry name" value="RmlC_Cupin_sf"/>
</dbReference>
<keyword evidence="3" id="KW-1185">Reference proteome</keyword>
<dbReference type="AlphaFoldDB" id="A0A5C9A1I7"/>
<proteinExistence type="predicted"/>
<evidence type="ECO:0000259" key="1">
    <source>
        <dbReference type="Pfam" id="PF07883"/>
    </source>
</evidence>
<dbReference type="Gene3D" id="2.60.120.10">
    <property type="entry name" value="Jelly Rolls"/>
    <property type="match status" value="1"/>
</dbReference>
<reference evidence="2 3" key="1">
    <citation type="submission" date="2019-08" db="EMBL/GenBank/DDBJ databases">
        <title>Parahaliea maris sp. nov., isolated from the surface seawater.</title>
        <authorList>
            <person name="Liu Y."/>
        </authorList>
    </citation>
    <scope>NUCLEOTIDE SEQUENCE [LARGE SCALE GENOMIC DNA]</scope>
    <source>
        <strain evidence="2 3">S2-26</strain>
    </source>
</reference>
<dbReference type="InterPro" id="IPR014710">
    <property type="entry name" value="RmlC-like_jellyroll"/>
</dbReference>
<accession>A0A5C9A1I7</accession>
<comment type="caution">
    <text evidence="2">The sequence shown here is derived from an EMBL/GenBank/DDBJ whole genome shotgun (WGS) entry which is preliminary data.</text>
</comment>
<feature type="domain" description="Cupin type-2" evidence="1">
    <location>
        <begin position="44"/>
        <end position="105"/>
    </location>
</feature>
<protein>
    <submittedName>
        <fullName evidence="2">Cupin domain-containing protein</fullName>
    </submittedName>
</protein>
<dbReference type="OrthoDB" id="9798585at2"/>
<evidence type="ECO:0000313" key="2">
    <source>
        <dbReference type="EMBL" id="TXS93221.1"/>
    </source>
</evidence>
<evidence type="ECO:0000313" key="3">
    <source>
        <dbReference type="Proteomes" id="UP000321933"/>
    </source>
</evidence>
<sequence length="107" mass="11927">MHRSANLLSALPDDLATEIFQDIVSAATVRIERIVSKGHTSPGSGWYDQDEHEWVMVVEGRATLAFEDGSTCDLSAGDYVNIPAHVKHRVAWTDPDQITVWLAVFYQ</sequence>
<dbReference type="EMBL" id="VRYZ01000002">
    <property type="protein sequence ID" value="TXS93221.1"/>
    <property type="molecule type" value="Genomic_DNA"/>
</dbReference>
<dbReference type="Pfam" id="PF07883">
    <property type="entry name" value="Cupin_2"/>
    <property type="match status" value="1"/>
</dbReference>
<dbReference type="SUPFAM" id="SSF51182">
    <property type="entry name" value="RmlC-like cupins"/>
    <property type="match status" value="1"/>
</dbReference>